<gene>
    <name evidence="2" type="ORF">SAMN02745117_00111</name>
</gene>
<sequence length="418" mass="46196">MRNPDTSRPTARHRHGRAFSLAACLLAGACASVQAHEASDHIPVQRGFQLNAAVAAHYLHADDPLPGRSLPGVLDMGNTPEDQRDGYLEHAVLSAGARLHPMLGASLGVGKHGNDPWHVENAWLEWRPRATAEWSIGAGRNRVPVGQVIDAGGHFDVFAQMPLAKRAVLEGDWVEDGLSLNWQPHRQGWLRPIERVDFGLWNARRFPGSDNASLAPVVRIRAHAGARVVLDGFASRIRAKERGSHIQRPEVGHSHTAPDCGVSLAQVTCFDGDVNLLGLSLDWRTPVPQVQVQAAALWRQEKGSLYGQSSTTDYRGRTRGGWLQLQWQPAPRWNLAVRHEWLKASHHLQGSGASLLAREAGLSPNHPARRSTAAIAWQPWRDWSVSLEAGTERNSGQNNDFYGIRLRWQPERLISRSI</sequence>
<proteinExistence type="predicted"/>
<evidence type="ECO:0000313" key="3">
    <source>
        <dbReference type="Proteomes" id="UP000184327"/>
    </source>
</evidence>
<feature type="signal peptide" evidence="1">
    <location>
        <begin position="1"/>
        <end position="35"/>
    </location>
</feature>
<protein>
    <recommendedName>
        <fullName evidence="4">Capsule assembly protein Wzi</fullName>
    </recommendedName>
</protein>
<evidence type="ECO:0008006" key="4">
    <source>
        <dbReference type="Google" id="ProtNLM"/>
    </source>
</evidence>
<evidence type="ECO:0000313" key="2">
    <source>
        <dbReference type="EMBL" id="SHE31366.1"/>
    </source>
</evidence>
<keyword evidence="1" id="KW-0732">Signal</keyword>
<dbReference type="PROSITE" id="PS51257">
    <property type="entry name" value="PROKAR_LIPOPROTEIN"/>
    <property type="match status" value="1"/>
</dbReference>
<evidence type="ECO:0000256" key="1">
    <source>
        <dbReference type="SAM" id="SignalP"/>
    </source>
</evidence>
<feature type="chain" id="PRO_5012251354" description="Capsule assembly protein Wzi" evidence="1">
    <location>
        <begin position="36"/>
        <end position="418"/>
    </location>
</feature>
<organism evidence="2 3">
    <name type="scientific">Lampropedia hyalina DSM 16112</name>
    <dbReference type="NCBI Taxonomy" id="1122156"/>
    <lineage>
        <taxon>Bacteria</taxon>
        <taxon>Pseudomonadati</taxon>
        <taxon>Pseudomonadota</taxon>
        <taxon>Betaproteobacteria</taxon>
        <taxon>Burkholderiales</taxon>
        <taxon>Comamonadaceae</taxon>
        <taxon>Lampropedia</taxon>
    </lineage>
</organism>
<keyword evidence="3" id="KW-1185">Reference proteome</keyword>
<dbReference type="SUPFAM" id="SSF56935">
    <property type="entry name" value="Porins"/>
    <property type="match status" value="1"/>
</dbReference>
<reference evidence="2 3" key="1">
    <citation type="submission" date="2016-11" db="EMBL/GenBank/DDBJ databases">
        <authorList>
            <person name="Jaros S."/>
            <person name="Januszkiewicz K."/>
            <person name="Wedrychowicz H."/>
        </authorList>
    </citation>
    <scope>NUCLEOTIDE SEQUENCE [LARGE SCALE GENOMIC DNA]</scope>
    <source>
        <strain evidence="2 3">DSM 16112</strain>
    </source>
</reference>
<dbReference type="AlphaFoldDB" id="A0A1M4SGP4"/>
<dbReference type="RefSeq" id="WP_073353340.1">
    <property type="nucleotide sequence ID" value="NZ_FQUZ01000001.1"/>
</dbReference>
<dbReference type="STRING" id="1122156.SAMN02745117_00111"/>
<dbReference type="EMBL" id="FQUZ01000001">
    <property type="protein sequence ID" value="SHE31366.1"/>
    <property type="molecule type" value="Genomic_DNA"/>
</dbReference>
<dbReference type="Proteomes" id="UP000184327">
    <property type="component" value="Unassembled WGS sequence"/>
</dbReference>
<accession>A0A1M4SGP4</accession>
<dbReference type="OrthoDB" id="8804471at2"/>
<name>A0A1M4SGP4_9BURK</name>